<keyword evidence="1" id="KW-0175">Coiled coil</keyword>
<feature type="coiled-coil region" evidence="1">
    <location>
        <begin position="140"/>
        <end position="174"/>
    </location>
</feature>
<protein>
    <recommendedName>
        <fullName evidence="4">PspA/IM30 family protein</fullName>
    </recommendedName>
</protein>
<dbReference type="KEGG" id="rpf:Rpic12D_4855"/>
<organism evidence="3">
    <name type="scientific">Ralstonia pickettii (strain 12D)</name>
    <dbReference type="NCBI Taxonomy" id="428406"/>
    <lineage>
        <taxon>Bacteria</taxon>
        <taxon>Pseudomonadati</taxon>
        <taxon>Pseudomonadota</taxon>
        <taxon>Betaproteobacteria</taxon>
        <taxon>Burkholderiales</taxon>
        <taxon>Burkholderiaceae</taxon>
        <taxon>Ralstonia</taxon>
    </lineage>
</organism>
<feature type="region of interest" description="Disordered" evidence="2">
    <location>
        <begin position="230"/>
        <end position="251"/>
    </location>
</feature>
<gene>
    <name evidence="3" type="ordered locus">Rpic12D_4855</name>
</gene>
<keyword evidence="3" id="KW-0614">Plasmid</keyword>
<geneLocation type="plasmid" evidence="3">
    <name>pRp12D01</name>
</geneLocation>
<reference evidence="3" key="1">
    <citation type="submission" date="2009-06" db="EMBL/GenBank/DDBJ databases">
        <title>Complete sequence plasmid 1 of Ralstonia pickettii 12D.</title>
        <authorList>
            <consortium name="US DOE Joint Genome Institute"/>
            <person name="Lucas S."/>
            <person name="Copeland A."/>
            <person name="Lapidus A."/>
            <person name="Glavina del Rio T."/>
            <person name="Dalin E."/>
            <person name="Tice H."/>
            <person name="Bruce D."/>
            <person name="Goodwin L."/>
            <person name="Pitluck S."/>
            <person name="Sims D."/>
            <person name="Meincke L."/>
            <person name="Brettin T."/>
            <person name="Detter J.C."/>
            <person name="Han C."/>
            <person name="Larimer F."/>
            <person name="Land M."/>
            <person name="Hauser L."/>
            <person name="Kyrpides N."/>
            <person name="Ovchinnikova G."/>
            <person name="Marsh T."/>
            <person name="Richardson P."/>
        </authorList>
    </citation>
    <scope>NUCLEOTIDE SEQUENCE [LARGE SCALE GENOMIC DNA]</scope>
    <source>
        <plasmid evidence="3">12D</plasmid>
        <plasmid evidence="3">pRp12D01</plasmid>
    </source>
</reference>
<evidence type="ECO:0000256" key="2">
    <source>
        <dbReference type="SAM" id="MobiDB-lite"/>
    </source>
</evidence>
<evidence type="ECO:0000313" key="3">
    <source>
        <dbReference type="EMBL" id="ACS66089.1"/>
    </source>
</evidence>
<name>C6BPG5_RALP1</name>
<evidence type="ECO:0000256" key="1">
    <source>
        <dbReference type="SAM" id="Coils"/>
    </source>
</evidence>
<evidence type="ECO:0008006" key="4">
    <source>
        <dbReference type="Google" id="ProtNLM"/>
    </source>
</evidence>
<feature type="coiled-coil region" evidence="1">
    <location>
        <begin position="39"/>
        <end position="73"/>
    </location>
</feature>
<sequence>MSGWNLTFALVKKQVGVLGDNLATAIASFDPETATEVDRDRLKENLHQVALKLADAKHKNEAAQKAATDLEASIVTDKKAAETLLAKFEAKQVDETMLNEFAASLEADKARLPGMQQDAAAAQQLVDSLQEVLGMIEKNLDEFDAKAKAAIRTLQQAKTDQQRAEAQQHQQQELNQLRAGAGGTSTGLSALARAADKARVEADAAQTIADIGQKPIDRANMVDEARRIASGAAQAGTESAADRLRRAATGG</sequence>
<dbReference type="HOGENOM" id="CLU_1109791_0_0_4"/>
<proteinExistence type="predicted"/>
<accession>C6BPG5</accession>
<dbReference type="AlphaFoldDB" id="C6BPG5"/>
<dbReference type="EMBL" id="CP001646">
    <property type="protein sequence ID" value="ACS66089.1"/>
    <property type="molecule type" value="Genomic_DNA"/>
</dbReference>